<evidence type="ECO:0000313" key="2">
    <source>
        <dbReference type="Proteomes" id="UP000717585"/>
    </source>
</evidence>
<accession>A0A8J6AZ33</accession>
<comment type="caution">
    <text evidence="1">The sequence shown here is derived from an EMBL/GenBank/DDBJ whole genome shotgun (WGS) entry which is preliminary data.</text>
</comment>
<reference evidence="1" key="1">
    <citation type="submission" date="2021-05" db="EMBL/GenBank/DDBJ databases">
        <title>A free-living protist that lacks canonical eukaryotic 1 DNA replication and segregation systems.</title>
        <authorList>
            <person name="Salas-Leiva D.E."/>
            <person name="Tromer E.C."/>
            <person name="Curtis B.A."/>
            <person name="Jerlstrom-Hultqvist J."/>
            <person name="Kolisko M."/>
            <person name="Yi Z."/>
            <person name="Salas-Leiva J.S."/>
            <person name="Gallot-Lavallee L."/>
            <person name="Kops G.J.P.L."/>
            <person name="Archibald J.M."/>
            <person name="Simpson A.G.B."/>
            <person name="Roger A.J."/>
        </authorList>
    </citation>
    <scope>NUCLEOTIDE SEQUENCE</scope>
    <source>
        <strain evidence="1">BICM</strain>
    </source>
</reference>
<sequence length="861" mass="94060">MSAVEIVRCVHWTEDHFLLSESIKNEDLYGMVSLHEEFNSMQYGPGWCALITNDNTPTFWTTDRVVVKRFSDGVFVEFPISRVIPIVASLVPPHFVPGLVSTTIDLPVFIQSIEDELYRLDESLDDHAAALSPATYRADREGLVRRLHRTWELVTTGLQNTMRPLADNPANFPTVAAAKRFVTSDSHDFGAVVKLASAVGVGERPVVITEADLRSDADLLPGHHEAPTDHASADQARVTARANAALAAMYRLSWLLSNSTEPAHAETLAAVAALTHPTSPARFLGDWVRSCSEWWPVACTALAPVPWSDSVAPVEVSRRVAALLGGVDAEFPAPPQLQQSVAPSYPVPDLGRLTGRVQSAEFFFWLLYFLRNLYNHSGDINPAVDITALHRALNCITGHNTKFWPELQAELEAAITAIAQSSMLPRLNQTTKLTPDTIRTILAPRHTQLCPDPAWSIGVRVFAAVYREVFQDKTQTHTSSAVTTVLALSDLRLCAAVVRSVIGWVLDVASTIHDEADRLTPHDSAELIAQILCDRVTLHIKTPSIPPDETRIAPSGHVPVLGLVRLLLDEGVLMLTPPHETMSLPHMAGRVVEYYRNAPMVLANVSNVLGGLWGAVLPAVDRLDDIWSGSAPWQLPLVYGALVWLGVVRPPSLVVGYGPVLYRFSSVGSASNRRSFKVVVTSEGTRRPLPNFSNGVWSIFYPAPVTLPDPTGLTSSQPCRFHETDPPRPSLVGVGRVLVPDHEDFSAARVVRAVFGLTTPVSEIMRIVTRAITDRPHLRGVLHLADPVSAALVAAMPDAQAAVVFAGLVWGGVVEAEADIVIGTTRFFIEGDQLKKETGTHPGKLEYCFDRWGICCEQEMP</sequence>
<proteinExistence type="predicted"/>
<protein>
    <submittedName>
        <fullName evidence="1">Uncharacterized protein</fullName>
    </submittedName>
</protein>
<dbReference type="AlphaFoldDB" id="A0A8J6AZ33"/>
<gene>
    <name evidence="1" type="ORF">J8273_2767</name>
</gene>
<evidence type="ECO:0000313" key="1">
    <source>
        <dbReference type="EMBL" id="KAG9395855.1"/>
    </source>
</evidence>
<organism evidence="1 2">
    <name type="scientific">Carpediemonas membranifera</name>
    <dbReference type="NCBI Taxonomy" id="201153"/>
    <lineage>
        <taxon>Eukaryota</taxon>
        <taxon>Metamonada</taxon>
        <taxon>Carpediemonas-like organisms</taxon>
        <taxon>Carpediemonas</taxon>
    </lineage>
</organism>
<dbReference type="Proteomes" id="UP000717585">
    <property type="component" value="Unassembled WGS sequence"/>
</dbReference>
<keyword evidence="2" id="KW-1185">Reference proteome</keyword>
<dbReference type="EMBL" id="JAHDYR010000008">
    <property type="protein sequence ID" value="KAG9395855.1"/>
    <property type="molecule type" value="Genomic_DNA"/>
</dbReference>
<name>A0A8J6AZ33_9EUKA</name>